<evidence type="ECO:0000313" key="3">
    <source>
        <dbReference type="EMBL" id="AVR44397.1"/>
    </source>
</evidence>
<evidence type="ECO:0000313" key="4">
    <source>
        <dbReference type="Proteomes" id="UP000241507"/>
    </source>
</evidence>
<keyword evidence="2" id="KW-1133">Transmembrane helix</keyword>
<dbReference type="PANTHER" id="PTHR33269:SF17">
    <property type="entry name" value="NADH-UBIQUINONE OXIDOREDUCTASE CHAIN 6"/>
    <property type="match status" value="1"/>
</dbReference>
<proteinExistence type="inferred from homology"/>
<evidence type="ECO:0000256" key="2">
    <source>
        <dbReference type="RuleBase" id="RU004429"/>
    </source>
</evidence>
<dbReference type="InterPro" id="IPR042106">
    <property type="entry name" value="Nuo/plastoQ_OxRdtase_6_NuoJ"/>
</dbReference>
<comment type="subcellular location">
    <subcellularLocation>
        <location evidence="2">Cell membrane</location>
        <topology evidence="2">Multi-pass membrane protein</topology>
    </subcellularLocation>
</comment>
<dbReference type="GO" id="GO:0048038">
    <property type="term" value="F:quinone binding"/>
    <property type="evidence" value="ECO:0007669"/>
    <property type="project" value="UniProtKB-UniRule"/>
</dbReference>
<keyword evidence="2" id="KW-0520">NAD</keyword>
<keyword evidence="2" id="KW-0874">Quinone</keyword>
<feature type="transmembrane region" description="Helical" evidence="2">
    <location>
        <begin position="139"/>
        <end position="161"/>
    </location>
</feature>
<dbReference type="Gene3D" id="1.20.120.1200">
    <property type="entry name" value="NADH-ubiquinone/plastoquinone oxidoreductase chain 6, subunit NuoJ"/>
    <property type="match status" value="1"/>
</dbReference>
<feature type="transmembrane region" description="Helical" evidence="2">
    <location>
        <begin position="53"/>
        <end position="78"/>
    </location>
</feature>
<dbReference type="Proteomes" id="UP000241507">
    <property type="component" value="Chromosome"/>
</dbReference>
<feature type="transmembrane region" description="Helical" evidence="2">
    <location>
        <begin position="6"/>
        <end position="23"/>
    </location>
</feature>
<feature type="transmembrane region" description="Helical" evidence="2">
    <location>
        <begin position="90"/>
        <end position="111"/>
    </location>
</feature>
<dbReference type="AlphaFoldDB" id="A0A2R3Z2A1"/>
<dbReference type="EC" id="7.1.1.-" evidence="2"/>
<keyword evidence="2" id="KW-0812">Transmembrane</keyword>
<comment type="function">
    <text evidence="2">NDH-1 shuttles electrons from NADH, via FMN and iron-sulfur (Fe-S) centers, to quinones in the respiratory chain. Couples the redox reaction to proton translocation (for every two electrons transferred, four hydrogen ions are translocated across the cytoplasmic membrane), and thus conserves the redox energy in a proton gradient.</text>
</comment>
<organism evidence="3 4">
    <name type="scientific">Christiangramia fulva</name>
    <dbReference type="NCBI Taxonomy" id="2126553"/>
    <lineage>
        <taxon>Bacteria</taxon>
        <taxon>Pseudomonadati</taxon>
        <taxon>Bacteroidota</taxon>
        <taxon>Flavobacteriia</taxon>
        <taxon>Flavobacteriales</taxon>
        <taxon>Flavobacteriaceae</taxon>
        <taxon>Christiangramia</taxon>
    </lineage>
</organism>
<dbReference type="EMBL" id="CP028136">
    <property type="protein sequence ID" value="AVR44397.1"/>
    <property type="molecule type" value="Genomic_DNA"/>
</dbReference>
<keyword evidence="4" id="KW-1185">Reference proteome</keyword>
<keyword evidence="2" id="KW-1003">Cell membrane</keyword>
<evidence type="ECO:0000256" key="1">
    <source>
        <dbReference type="ARBA" id="ARBA00005698"/>
    </source>
</evidence>
<dbReference type="OrthoDB" id="9790848at2"/>
<dbReference type="PANTHER" id="PTHR33269">
    <property type="entry name" value="NADH-UBIQUINONE OXIDOREDUCTASE CHAIN 6"/>
    <property type="match status" value="1"/>
</dbReference>
<gene>
    <name evidence="3" type="ORF">C7S20_03510</name>
</gene>
<sequence>MEKIIFYLLATIMVIFAIASVSSRKMLRSVVYLLFVLIGVAGIYFLADYNFLAAIQLTVYAGGVIVLIIFSVLLVHHIEMQLEVTSKKRQILTALLCASGLAVFLTTIYSYPFQVAGKAVTTTTAQIGEKLLDYGPGGFILPFEVISVLLLAVMIGAIVIAKGGKNIETHPKHKTPLTEKEVILQKEQEIQLKEILKEQATVETE</sequence>
<dbReference type="KEGG" id="grs:C7S20_03510"/>
<keyword evidence="2" id="KW-0472">Membrane</keyword>
<dbReference type="InterPro" id="IPR001457">
    <property type="entry name" value="NADH_UbQ/plastoQ_OxRdtase_su6"/>
</dbReference>
<comment type="similarity">
    <text evidence="1 2">Belongs to the complex I subunit 6 family.</text>
</comment>
<dbReference type="RefSeq" id="WP_107011175.1">
    <property type="nucleotide sequence ID" value="NZ_CP028136.1"/>
</dbReference>
<name>A0A2R3Z2A1_9FLAO</name>
<dbReference type="GO" id="GO:0008137">
    <property type="term" value="F:NADH dehydrogenase (ubiquinone) activity"/>
    <property type="evidence" value="ECO:0007669"/>
    <property type="project" value="UniProtKB-UniRule"/>
</dbReference>
<accession>A0A2R3Z2A1</accession>
<reference evidence="4" key="1">
    <citation type="submission" date="2018-03" db="EMBL/GenBank/DDBJ databases">
        <title>Gramella fulva sp. nov., isolated from a dry surface of tidal flat.</title>
        <authorList>
            <person name="Hwang S.H."/>
            <person name="Hwang W.M."/>
            <person name="Kang K."/>
            <person name="Ahn T.-Y."/>
        </authorList>
    </citation>
    <scope>NUCLEOTIDE SEQUENCE [LARGE SCALE GENOMIC DNA]</scope>
    <source>
        <strain evidence="4">SH35</strain>
    </source>
</reference>
<dbReference type="GO" id="GO:0005886">
    <property type="term" value="C:plasma membrane"/>
    <property type="evidence" value="ECO:0007669"/>
    <property type="project" value="UniProtKB-SubCell"/>
</dbReference>
<dbReference type="Pfam" id="PF00499">
    <property type="entry name" value="Oxidored_q3"/>
    <property type="match status" value="1"/>
</dbReference>
<comment type="catalytic activity">
    <reaction evidence="2">
        <text>a quinone + NADH + 5 H(+)(in) = a quinol + NAD(+) + 4 H(+)(out)</text>
        <dbReference type="Rhea" id="RHEA:57888"/>
        <dbReference type="ChEBI" id="CHEBI:15378"/>
        <dbReference type="ChEBI" id="CHEBI:24646"/>
        <dbReference type="ChEBI" id="CHEBI:57540"/>
        <dbReference type="ChEBI" id="CHEBI:57945"/>
        <dbReference type="ChEBI" id="CHEBI:132124"/>
    </reaction>
</comment>
<feature type="transmembrane region" description="Helical" evidence="2">
    <location>
        <begin position="30"/>
        <end position="47"/>
    </location>
</feature>
<protein>
    <recommendedName>
        <fullName evidence="2">NADH-quinone oxidoreductase subunit J</fullName>
        <ecNumber evidence="2">7.1.1.-</ecNumber>
    </recommendedName>
</protein>